<reference evidence="8" key="1">
    <citation type="submission" date="2024-06" db="EMBL/GenBank/DDBJ databases">
        <authorList>
            <person name="Liu X."/>
            <person name="Lenzi L."/>
            <person name="Haldenby T S."/>
            <person name="Uol C."/>
        </authorList>
    </citation>
    <scope>NUCLEOTIDE SEQUENCE</scope>
</reference>
<feature type="domain" description="J" evidence="7">
    <location>
        <begin position="107"/>
        <end position="171"/>
    </location>
</feature>
<dbReference type="Pfam" id="PF09320">
    <property type="entry name" value="DUF1977"/>
    <property type="match status" value="1"/>
</dbReference>
<dbReference type="InterPro" id="IPR051100">
    <property type="entry name" value="DnaJ_subfamily_B/C"/>
</dbReference>
<dbReference type="AlphaFoldDB" id="A0AAV2TGM6"/>
<evidence type="ECO:0000256" key="1">
    <source>
        <dbReference type="ARBA" id="ARBA00004167"/>
    </source>
</evidence>
<dbReference type="PRINTS" id="PR00625">
    <property type="entry name" value="JDOMAIN"/>
</dbReference>
<dbReference type="InterPro" id="IPR001623">
    <property type="entry name" value="DnaJ_domain"/>
</dbReference>
<keyword evidence="3 6" id="KW-1133">Transmembrane helix</keyword>
<comment type="subcellular location">
    <subcellularLocation>
        <location evidence="1">Membrane</location>
        <topology evidence="1">Single-pass membrane protein</topology>
    </subcellularLocation>
</comment>
<feature type="transmembrane region" description="Helical" evidence="6">
    <location>
        <begin position="231"/>
        <end position="254"/>
    </location>
</feature>
<dbReference type="PANTHER" id="PTHR43908">
    <property type="entry name" value="AT29763P-RELATED"/>
    <property type="match status" value="1"/>
</dbReference>
<dbReference type="PROSITE" id="PS50076">
    <property type="entry name" value="DNAJ_2"/>
    <property type="match status" value="1"/>
</dbReference>
<evidence type="ECO:0000256" key="3">
    <source>
        <dbReference type="ARBA" id="ARBA00022989"/>
    </source>
</evidence>
<dbReference type="Proteomes" id="UP001497525">
    <property type="component" value="Unassembled WGS sequence"/>
</dbReference>
<evidence type="ECO:0000256" key="5">
    <source>
        <dbReference type="SAM" id="MobiDB-lite"/>
    </source>
</evidence>
<gene>
    <name evidence="8" type="ORF">CDAUBV1_LOCUS9467</name>
</gene>
<evidence type="ECO:0000256" key="6">
    <source>
        <dbReference type="SAM" id="Phobius"/>
    </source>
</evidence>
<dbReference type="Pfam" id="PF00226">
    <property type="entry name" value="DnaJ"/>
    <property type="match status" value="1"/>
</dbReference>
<feature type="region of interest" description="Disordered" evidence="5">
    <location>
        <begin position="55"/>
        <end position="91"/>
    </location>
</feature>
<accession>A0AAV2TGM6</accession>
<dbReference type="GO" id="GO:0071218">
    <property type="term" value="P:cellular response to misfolded protein"/>
    <property type="evidence" value="ECO:0007669"/>
    <property type="project" value="TreeGrafter"/>
</dbReference>
<evidence type="ECO:0000259" key="7">
    <source>
        <dbReference type="PROSITE" id="PS50076"/>
    </source>
</evidence>
<feature type="compositionally biased region" description="Basic and acidic residues" evidence="5">
    <location>
        <begin position="75"/>
        <end position="87"/>
    </location>
</feature>
<dbReference type="InterPro" id="IPR036869">
    <property type="entry name" value="J_dom_sf"/>
</dbReference>
<keyword evidence="4 6" id="KW-0472">Membrane</keyword>
<organism evidence="8 9">
    <name type="scientific">Calicophoron daubneyi</name>
    <name type="common">Rumen fluke</name>
    <name type="synonym">Paramphistomum daubneyi</name>
    <dbReference type="NCBI Taxonomy" id="300641"/>
    <lineage>
        <taxon>Eukaryota</taxon>
        <taxon>Metazoa</taxon>
        <taxon>Spiralia</taxon>
        <taxon>Lophotrochozoa</taxon>
        <taxon>Platyhelminthes</taxon>
        <taxon>Trematoda</taxon>
        <taxon>Digenea</taxon>
        <taxon>Plagiorchiida</taxon>
        <taxon>Pronocephalata</taxon>
        <taxon>Paramphistomoidea</taxon>
        <taxon>Paramphistomidae</taxon>
        <taxon>Calicophoron</taxon>
    </lineage>
</organism>
<dbReference type="EMBL" id="CAXLJL010000256">
    <property type="protein sequence ID" value="CAL5135304.1"/>
    <property type="molecule type" value="Genomic_DNA"/>
</dbReference>
<dbReference type="GO" id="GO:0030544">
    <property type="term" value="F:Hsp70 protein binding"/>
    <property type="evidence" value="ECO:0007669"/>
    <property type="project" value="TreeGrafter"/>
</dbReference>
<sequence length="356" mass="41436">MDANKDEAIKCVLLARTRLAAGQRDSARRFVAKAIRLYPGVDISGLEFLIEASTNSRHASQERRTSAKQNSQADPSERSRDSSETRAEPVFTKAQAESVRKVLACKDYYELLGVSKESPEEDIRRAYKSLALKFHPDKNRAPGATEAFKKIGTALNVLTDPEKRRRYDQFGTEEEQVPRVTRMHRHGDPFFQYDADVFTMFFNGGFPFSQVYRGHRQRPAGSRESERENNYFVYVQLIPLILIFVLSFFSNLFIKEPYYNLSRSSKYPIERQTSQYHVQYFVKPTFEDDFDGHLGRLEAQIEEDFRNTLRLRCYHERENKEILLYRARHYGDDLGFERASRMQLPSCDRLVEVFGG</sequence>
<comment type="caution">
    <text evidence="8">The sequence shown here is derived from an EMBL/GenBank/DDBJ whole genome shotgun (WGS) entry which is preliminary data.</text>
</comment>
<dbReference type="Gene3D" id="1.10.287.110">
    <property type="entry name" value="DnaJ domain"/>
    <property type="match status" value="1"/>
</dbReference>
<protein>
    <recommendedName>
        <fullName evidence="7">J domain-containing protein</fullName>
    </recommendedName>
</protein>
<dbReference type="CDD" id="cd06257">
    <property type="entry name" value="DnaJ"/>
    <property type="match status" value="1"/>
</dbReference>
<dbReference type="InterPro" id="IPR015399">
    <property type="entry name" value="DUF1977_DnaJ-like"/>
</dbReference>
<evidence type="ECO:0000256" key="4">
    <source>
        <dbReference type="ARBA" id="ARBA00023136"/>
    </source>
</evidence>
<name>A0AAV2TGM6_CALDB</name>
<proteinExistence type="predicted"/>
<keyword evidence="2 6" id="KW-0812">Transmembrane</keyword>
<evidence type="ECO:0000313" key="8">
    <source>
        <dbReference type="EMBL" id="CAL5135304.1"/>
    </source>
</evidence>
<evidence type="ECO:0000313" key="9">
    <source>
        <dbReference type="Proteomes" id="UP001497525"/>
    </source>
</evidence>
<dbReference type="SUPFAM" id="SSF46565">
    <property type="entry name" value="Chaperone J-domain"/>
    <property type="match status" value="1"/>
</dbReference>
<evidence type="ECO:0000256" key="2">
    <source>
        <dbReference type="ARBA" id="ARBA00022692"/>
    </source>
</evidence>
<dbReference type="SMART" id="SM00271">
    <property type="entry name" value="DnaJ"/>
    <property type="match status" value="1"/>
</dbReference>
<dbReference type="PANTHER" id="PTHR43908:SF3">
    <property type="entry name" value="AT29763P-RELATED"/>
    <property type="match status" value="1"/>
</dbReference>
<dbReference type="GO" id="GO:0005789">
    <property type="term" value="C:endoplasmic reticulum membrane"/>
    <property type="evidence" value="ECO:0007669"/>
    <property type="project" value="TreeGrafter"/>
</dbReference>